<dbReference type="VEuPathDB" id="FungiDB:CC77DRAFT_563429"/>
<accession>A0A177D615</accession>
<dbReference type="Proteomes" id="UP000077248">
    <property type="component" value="Unassembled WGS sequence"/>
</dbReference>
<proteinExistence type="predicted"/>
<keyword evidence="3" id="KW-1185">Reference proteome</keyword>
<sequence length="209" mass="23444">MRRGCTSPFEPRLPLTMIVTTIGCCKCCYAPLSIEFSGGVIDKAFFFRQLRRDGRRWSTSPLAVNVAMMRLRTLRFAKVLAARSFFGLHPSRLYVPCKNMRNSFIVLLSTLVYTVHSTWYTTPPSLASIESKIVVSSSQMGAGVGARYVRDTDQFIESEMPSKRPLCNKVCVPNAEVMRPHPHLPANHLSLPKEESSKADVESRSADTR</sequence>
<dbReference type="EMBL" id="KV441499">
    <property type="protein sequence ID" value="OAG14610.1"/>
    <property type="molecule type" value="Genomic_DNA"/>
</dbReference>
<feature type="compositionally biased region" description="Basic and acidic residues" evidence="1">
    <location>
        <begin position="191"/>
        <end position="209"/>
    </location>
</feature>
<dbReference type="PROSITE" id="PS51257">
    <property type="entry name" value="PROKAR_LIPOPROTEIN"/>
    <property type="match status" value="1"/>
</dbReference>
<protein>
    <submittedName>
        <fullName evidence="2">Uncharacterized protein</fullName>
    </submittedName>
</protein>
<evidence type="ECO:0000313" key="2">
    <source>
        <dbReference type="EMBL" id="OAG14610.1"/>
    </source>
</evidence>
<gene>
    <name evidence="2" type="ORF">CC77DRAFT_563429</name>
</gene>
<reference evidence="2 3" key="1">
    <citation type="submission" date="2016-05" db="EMBL/GenBank/DDBJ databases">
        <title>Comparative analysis of secretome profiles of manganese(II)-oxidizing ascomycete fungi.</title>
        <authorList>
            <consortium name="DOE Joint Genome Institute"/>
            <person name="Zeiner C.A."/>
            <person name="Purvine S.O."/>
            <person name="Zink E.M."/>
            <person name="Wu S."/>
            <person name="Pasa-Tolic L."/>
            <person name="Chaput D.L."/>
            <person name="Haridas S."/>
            <person name="Grigoriev I.V."/>
            <person name="Santelli C.M."/>
            <person name="Hansel C.M."/>
        </authorList>
    </citation>
    <scope>NUCLEOTIDE SEQUENCE [LARGE SCALE GENOMIC DNA]</scope>
    <source>
        <strain evidence="2 3">SRC1lrK2f</strain>
    </source>
</reference>
<dbReference type="GeneID" id="29117802"/>
<evidence type="ECO:0000256" key="1">
    <source>
        <dbReference type="SAM" id="MobiDB-lite"/>
    </source>
</evidence>
<name>A0A177D615_ALTAL</name>
<dbReference type="KEGG" id="aalt:CC77DRAFT_563429"/>
<dbReference type="RefSeq" id="XP_018380031.1">
    <property type="nucleotide sequence ID" value="XM_018532208.1"/>
</dbReference>
<evidence type="ECO:0000313" key="3">
    <source>
        <dbReference type="Proteomes" id="UP000077248"/>
    </source>
</evidence>
<dbReference type="AlphaFoldDB" id="A0A177D615"/>
<organism evidence="2 3">
    <name type="scientific">Alternaria alternata</name>
    <name type="common">Alternaria rot fungus</name>
    <name type="synonym">Torula alternata</name>
    <dbReference type="NCBI Taxonomy" id="5599"/>
    <lineage>
        <taxon>Eukaryota</taxon>
        <taxon>Fungi</taxon>
        <taxon>Dikarya</taxon>
        <taxon>Ascomycota</taxon>
        <taxon>Pezizomycotina</taxon>
        <taxon>Dothideomycetes</taxon>
        <taxon>Pleosporomycetidae</taxon>
        <taxon>Pleosporales</taxon>
        <taxon>Pleosporineae</taxon>
        <taxon>Pleosporaceae</taxon>
        <taxon>Alternaria</taxon>
        <taxon>Alternaria sect. Alternaria</taxon>
        <taxon>Alternaria alternata complex</taxon>
    </lineage>
</organism>
<feature type="region of interest" description="Disordered" evidence="1">
    <location>
        <begin position="182"/>
        <end position="209"/>
    </location>
</feature>